<evidence type="ECO:0000256" key="2">
    <source>
        <dbReference type="ARBA" id="ARBA00022793"/>
    </source>
</evidence>
<dbReference type="SUPFAM" id="SSF51419">
    <property type="entry name" value="PLP-binding barrel"/>
    <property type="match status" value="1"/>
</dbReference>
<evidence type="ECO:0000313" key="8">
    <source>
        <dbReference type="Proteomes" id="UP000030746"/>
    </source>
</evidence>
<evidence type="ECO:0000256" key="4">
    <source>
        <dbReference type="ARBA" id="ARBA00023239"/>
    </source>
</evidence>
<dbReference type="GO" id="GO:0009089">
    <property type="term" value="P:lysine biosynthetic process via diaminopimelate"/>
    <property type="evidence" value="ECO:0007669"/>
    <property type="project" value="InterPro"/>
</dbReference>
<dbReference type="InterPro" id="IPR029066">
    <property type="entry name" value="PLP-binding_barrel"/>
</dbReference>
<keyword evidence="2" id="KW-0210">Decarboxylase</keyword>
<dbReference type="InterPro" id="IPR002986">
    <property type="entry name" value="DAP_deCOOHase_LysA"/>
</dbReference>
<dbReference type="Pfam" id="PF02784">
    <property type="entry name" value="Orn_Arg_deC_N"/>
    <property type="match status" value="1"/>
</dbReference>
<dbReference type="PRINTS" id="PR01179">
    <property type="entry name" value="ODADCRBXLASE"/>
</dbReference>
<dbReference type="FunFam" id="3.20.20.10:FF:000003">
    <property type="entry name" value="Diaminopimelate decarboxylase"/>
    <property type="match status" value="1"/>
</dbReference>
<evidence type="ECO:0000259" key="6">
    <source>
        <dbReference type="Pfam" id="PF02784"/>
    </source>
</evidence>
<comment type="cofactor">
    <cofactor evidence="1 5">
        <name>pyridoxal 5'-phosphate</name>
        <dbReference type="ChEBI" id="CHEBI:597326"/>
    </cofactor>
</comment>
<dbReference type="GO" id="GO:0008836">
    <property type="term" value="F:diaminopimelate decarboxylase activity"/>
    <property type="evidence" value="ECO:0007669"/>
    <property type="project" value="InterPro"/>
</dbReference>
<gene>
    <name evidence="7" type="ORF">LOTGIDRAFT_234918</name>
</gene>
<dbReference type="EMBL" id="KB202849">
    <property type="protein sequence ID" value="ESO87667.1"/>
    <property type="molecule type" value="Genomic_DNA"/>
</dbReference>
<organism evidence="7 8">
    <name type="scientific">Lottia gigantea</name>
    <name type="common">Giant owl limpet</name>
    <dbReference type="NCBI Taxonomy" id="225164"/>
    <lineage>
        <taxon>Eukaryota</taxon>
        <taxon>Metazoa</taxon>
        <taxon>Spiralia</taxon>
        <taxon>Lophotrochozoa</taxon>
        <taxon>Mollusca</taxon>
        <taxon>Gastropoda</taxon>
        <taxon>Patellogastropoda</taxon>
        <taxon>Lottioidea</taxon>
        <taxon>Lottiidae</taxon>
        <taxon>Lottia</taxon>
    </lineage>
</organism>
<evidence type="ECO:0000256" key="5">
    <source>
        <dbReference type="PIRSR" id="PIRSR600183-50"/>
    </source>
</evidence>
<keyword evidence="8" id="KW-1185">Reference proteome</keyword>
<evidence type="ECO:0000256" key="1">
    <source>
        <dbReference type="ARBA" id="ARBA00001933"/>
    </source>
</evidence>
<dbReference type="PANTHER" id="PTHR43727">
    <property type="entry name" value="DIAMINOPIMELATE DECARBOXYLASE"/>
    <property type="match status" value="1"/>
</dbReference>
<dbReference type="InterPro" id="IPR000183">
    <property type="entry name" value="Orn/DAP/Arg_de-COase"/>
</dbReference>
<feature type="modified residue" description="N6-(pyridoxal phosphate)lysine" evidence="5">
    <location>
        <position position="68"/>
    </location>
</feature>
<feature type="domain" description="Orn/DAP/Arg decarboxylase 2 N-terminal" evidence="6">
    <location>
        <begin position="42"/>
        <end position="260"/>
    </location>
</feature>
<sequence length="496" mass="55300">MAFTFRNNYLHCEDVKLKDIQTKLEQCYSESASPVFIYSQQQLEDNIKAYKDALGQIPNQTTVNYSIKANSNPELLKIIKDAGCSLTLVSGNELRLALKLGFDPKKILLNGNGKTRWETTLAVKSGCLINVDSDFDLRQAIQVCHELKVEANILLRINLNIDVNVHPYVSTGMAGSKFGIDEDQLDNILDIVKNTTYINVVGLHCHLGSTIEDLVAIRLCMNNLKNLAVDLNKLPFVNLKCINIGGGLNIDYYTRGDDTKSCHHETDSQLEAVNTWIKSVSGRNGIAAQMSNVHQSYSNKECTRSHWLNTLRAGESELNVDLPESLNKEHFPNPGDLIGELKEVNFDKSFDIIVEPGRSIVGNTAVLLSTVLGCKESGNIRFIITTGSMTEVIRPSLYGSYHHIDLIEPSRHSRRYLYNVVGPVCESADFLGKERFLNTPHVGCGLAIWDVGAYCYSMASNYNLRGRAAEILVSGSTWRIIKKPESFEDMMTCYSC</sequence>
<proteinExistence type="predicted"/>
<dbReference type="Gene3D" id="3.20.20.10">
    <property type="entry name" value="Alanine racemase"/>
    <property type="match status" value="1"/>
</dbReference>
<feature type="active site" description="Proton donor" evidence="5">
    <location>
        <position position="425"/>
    </location>
</feature>
<dbReference type="AlphaFoldDB" id="V3ZTG5"/>
<evidence type="ECO:0000256" key="3">
    <source>
        <dbReference type="ARBA" id="ARBA00022898"/>
    </source>
</evidence>
<dbReference type="STRING" id="225164.V3ZTG5"/>
<evidence type="ECO:0000313" key="7">
    <source>
        <dbReference type="EMBL" id="ESO87667.1"/>
    </source>
</evidence>
<dbReference type="HOGENOM" id="CLU_026444_0_0_1"/>
<keyword evidence="4" id="KW-0456">Lyase</keyword>
<accession>V3ZTG5</accession>
<keyword evidence="3 5" id="KW-0663">Pyridoxal phosphate</keyword>
<dbReference type="PANTHER" id="PTHR43727:SF2">
    <property type="entry name" value="GROUP IV DECARBOXYLASE"/>
    <property type="match status" value="1"/>
</dbReference>
<dbReference type="OMA" id="HGNAKSP"/>
<dbReference type="RefSeq" id="XP_009061564.1">
    <property type="nucleotide sequence ID" value="XM_009063316.1"/>
</dbReference>
<dbReference type="OrthoDB" id="5034579at2759"/>
<dbReference type="GeneID" id="20249686"/>
<dbReference type="CDD" id="cd06828">
    <property type="entry name" value="PLPDE_III_DapDC"/>
    <property type="match status" value="1"/>
</dbReference>
<dbReference type="KEGG" id="lgi:LOTGIDRAFT_234918"/>
<dbReference type="Proteomes" id="UP000030746">
    <property type="component" value="Unassembled WGS sequence"/>
</dbReference>
<dbReference type="SUPFAM" id="SSF50621">
    <property type="entry name" value="Alanine racemase C-terminal domain-like"/>
    <property type="match status" value="1"/>
</dbReference>
<name>V3ZTG5_LOTGI</name>
<dbReference type="InterPro" id="IPR022644">
    <property type="entry name" value="De-COase2_N"/>
</dbReference>
<dbReference type="InterPro" id="IPR009006">
    <property type="entry name" value="Ala_racemase/Decarboxylase_C"/>
</dbReference>
<reference evidence="7 8" key="1">
    <citation type="journal article" date="2013" name="Nature">
        <title>Insights into bilaterian evolution from three spiralian genomes.</title>
        <authorList>
            <person name="Simakov O."/>
            <person name="Marletaz F."/>
            <person name="Cho S.J."/>
            <person name="Edsinger-Gonzales E."/>
            <person name="Havlak P."/>
            <person name="Hellsten U."/>
            <person name="Kuo D.H."/>
            <person name="Larsson T."/>
            <person name="Lv J."/>
            <person name="Arendt D."/>
            <person name="Savage R."/>
            <person name="Osoegawa K."/>
            <person name="de Jong P."/>
            <person name="Grimwood J."/>
            <person name="Chapman J.A."/>
            <person name="Shapiro H."/>
            <person name="Aerts A."/>
            <person name="Otillar R.P."/>
            <person name="Terry A.Y."/>
            <person name="Boore J.L."/>
            <person name="Grigoriev I.V."/>
            <person name="Lindberg D.R."/>
            <person name="Seaver E.C."/>
            <person name="Weisblat D.A."/>
            <person name="Putnam N.H."/>
            <person name="Rokhsar D.S."/>
        </authorList>
    </citation>
    <scope>NUCLEOTIDE SEQUENCE [LARGE SCALE GENOMIC DNA]</scope>
</reference>
<dbReference type="CTD" id="20249686"/>
<dbReference type="Gene3D" id="2.40.37.10">
    <property type="entry name" value="Lyase, Ornithine Decarboxylase, Chain A, domain 1"/>
    <property type="match status" value="2"/>
</dbReference>
<protein>
    <recommendedName>
        <fullName evidence="6">Orn/DAP/Arg decarboxylase 2 N-terminal domain-containing protein</fullName>
    </recommendedName>
</protein>